<evidence type="ECO:0000313" key="2">
    <source>
        <dbReference type="EMBL" id="UNO48594.1"/>
    </source>
</evidence>
<dbReference type="Pfam" id="PF13302">
    <property type="entry name" value="Acetyltransf_3"/>
    <property type="match status" value="1"/>
</dbReference>
<gene>
    <name evidence="2" type="ORF">K1I37_18325</name>
</gene>
<protein>
    <submittedName>
        <fullName evidence="2">GNAT family N-acetyltransferase</fullName>
    </submittedName>
</protein>
<dbReference type="SUPFAM" id="SSF55729">
    <property type="entry name" value="Acyl-CoA N-acyltransferases (Nat)"/>
    <property type="match status" value="1"/>
</dbReference>
<evidence type="ECO:0000313" key="3">
    <source>
        <dbReference type="Proteomes" id="UP000829401"/>
    </source>
</evidence>
<name>A0A9E7CQU9_ALIAG</name>
<dbReference type="EMBL" id="CP080467">
    <property type="protein sequence ID" value="UNO48594.1"/>
    <property type="molecule type" value="Genomic_DNA"/>
</dbReference>
<evidence type="ECO:0000259" key="1">
    <source>
        <dbReference type="Pfam" id="PF13302"/>
    </source>
</evidence>
<dbReference type="AlphaFoldDB" id="A0A9E7CQU9"/>
<dbReference type="RefSeq" id="WP_152498777.1">
    <property type="nucleotide sequence ID" value="NZ_AURB01000125.1"/>
</dbReference>
<reference evidence="3" key="1">
    <citation type="journal article" date="2022" name="G3 (Bethesda)">
        <title>Unveiling the complete genome sequence of Alicyclobacillus acidoterrestris DSM 3922T, a taint-producing strain.</title>
        <authorList>
            <person name="Leonardo I.C."/>
            <person name="Barreto Crespo M.T."/>
            <person name="Gaspar F.B."/>
        </authorList>
    </citation>
    <scope>NUCLEOTIDE SEQUENCE [LARGE SCALE GENOMIC DNA]</scope>
    <source>
        <strain evidence="3">DSM 3922</strain>
    </source>
</reference>
<dbReference type="Gene3D" id="3.40.630.30">
    <property type="match status" value="1"/>
</dbReference>
<dbReference type="GO" id="GO:0016747">
    <property type="term" value="F:acyltransferase activity, transferring groups other than amino-acyl groups"/>
    <property type="evidence" value="ECO:0007669"/>
    <property type="project" value="InterPro"/>
</dbReference>
<keyword evidence="3" id="KW-1185">Reference proteome</keyword>
<feature type="domain" description="N-acetyltransferase" evidence="1">
    <location>
        <begin position="9"/>
        <end position="146"/>
    </location>
</feature>
<proteinExistence type="predicted"/>
<dbReference type="InterPro" id="IPR016181">
    <property type="entry name" value="Acyl_CoA_acyltransferase"/>
</dbReference>
<dbReference type="KEGG" id="aaco:K1I37_18325"/>
<dbReference type="OrthoDB" id="2374786at2"/>
<accession>A0A9E7CQU9</accession>
<dbReference type="InterPro" id="IPR000182">
    <property type="entry name" value="GNAT_dom"/>
</dbReference>
<dbReference type="Proteomes" id="UP000829401">
    <property type="component" value="Chromosome"/>
</dbReference>
<organism evidence="2 3">
    <name type="scientific">Alicyclobacillus acidoterrestris (strain ATCC 49025 / DSM 3922 / CIP 106132 / NCIMB 13137 / GD3B)</name>
    <dbReference type="NCBI Taxonomy" id="1356854"/>
    <lineage>
        <taxon>Bacteria</taxon>
        <taxon>Bacillati</taxon>
        <taxon>Bacillota</taxon>
        <taxon>Bacilli</taxon>
        <taxon>Bacillales</taxon>
        <taxon>Alicyclobacillaceae</taxon>
        <taxon>Alicyclobacillus</taxon>
    </lineage>
</organism>
<sequence length="184" mass="21117">MADRTHNGLTFEPMTLPDLLQMHHAYWNTPGWPQTLSTVPLCEQFVADWSIRSFFGTGEFSAIRRADDRLVIGFTTLSKANENFVPDGVNAVEAGTFLVPQVRGTGVNAQVKQYLRDQASDVFAASHIVYLVDTENKRAQQALQKLPYPVTKVEMTDTHHPWHRYLRRRVFEERRDGILFIQEL</sequence>